<evidence type="ECO:0000313" key="1">
    <source>
        <dbReference type="EMBL" id="CAJ2656701.1"/>
    </source>
</evidence>
<gene>
    <name evidence="1" type="ORF">MILVUS5_LOCUS23378</name>
</gene>
<keyword evidence="2" id="KW-1185">Reference proteome</keyword>
<reference evidence="1" key="1">
    <citation type="submission" date="2023-10" db="EMBL/GenBank/DDBJ databases">
        <authorList>
            <person name="Rodriguez Cubillos JULIANA M."/>
            <person name="De Vega J."/>
        </authorList>
    </citation>
    <scope>NUCLEOTIDE SEQUENCE</scope>
</reference>
<comment type="caution">
    <text evidence="1">The sequence shown here is derived from an EMBL/GenBank/DDBJ whole genome shotgun (WGS) entry which is preliminary data.</text>
</comment>
<proteinExistence type="predicted"/>
<sequence>MHVSYVVAPSTINRSSQCTLYVKFDEYSKWNWEKSQAEGSSKVLPAEDSLEDENSNYDSDDDFPIRCTRTLDDIYARCNIATLEPTRYAEAANVEGWKVAMHEEMKMIEKNQIWQLVDNPENQKIIGVKWVYRTKLNPDGSINKLKARLVVKGYFQQHGVDFSDTFAPVARHDTIRLLVALAAKLGWKIYHFDVKSAFLNGLPDEDIYVDQPEGFKSFKLMVERETDCQIKKLRSDNGTEYTAGEFKTFCEQAGIQYQFIVPYTPQQNGVSERKNRTIMEMARCLLFEKGIPKTFWAEAVNTSVYLLNLLPTKALKGKTPFEAWYERKPSVEHLRIFGCVCYVHVPSVKRDKLETKSVVGIFLGYNSNSKGYRIYNLETNKILVSRYVKFDEYSKWNWEKSQAEGSSKFDEYSKWNWEKSQAEGSSKVLPAEDSLEDENSNYDSDDDFPIRGTRTLNDIYAMCNIATLEPTRYAEAANVEGWKVAMHEEMKMIEKNQIWQLVDKLENQKIIGVKWVYRTKLNPDGSINKLKARLVVKGYFQQHGVDFSDTFAPVARHDTIRLLVALAAKLGWKIYHFDVKSAFLNGLLDEDIYVDQPEGFKVAGSENKVYKLHKALYGLKQAPRAWYSRIDGYLLQSGFKRSENEATLYVKWSKNEVKLIVSLYVDDLLVIGNESNSLSQFKQAMENEFEMTDLGEMKYFLGLEIFQSSVGIFISQKKYALEVLKKFHMDKSKPVSTPLVVNEKLSKDDGDNAADASIYRSIIGSLLYLSATRPDIMFAASLLSRFMHSPSQVHLGAAKRVLRYIKGTTDYGLRFLKNESGDLQGYTDSDWAGSVDDAKSTSGYVFSFGSAVFSWNSKKQEVVAQSSAEAEYISAAAATNQTIWLRKILSDVGQFQSKATVIWVDNKSAIAITKNPVQHGRTKHIKVKYHAIREAEKSKEISLEHCNSENQIADIMTKALSKGKFEELRSMLGVFKKNIKEEC</sequence>
<protein>
    <submittedName>
        <fullName evidence="1">Uncharacterized protein</fullName>
    </submittedName>
</protein>
<dbReference type="EMBL" id="CASHSV030000217">
    <property type="protein sequence ID" value="CAJ2656701.1"/>
    <property type="molecule type" value="Genomic_DNA"/>
</dbReference>
<organism evidence="1 2">
    <name type="scientific">Trifolium pratense</name>
    <name type="common">Red clover</name>
    <dbReference type="NCBI Taxonomy" id="57577"/>
    <lineage>
        <taxon>Eukaryota</taxon>
        <taxon>Viridiplantae</taxon>
        <taxon>Streptophyta</taxon>
        <taxon>Embryophyta</taxon>
        <taxon>Tracheophyta</taxon>
        <taxon>Spermatophyta</taxon>
        <taxon>Magnoliopsida</taxon>
        <taxon>eudicotyledons</taxon>
        <taxon>Gunneridae</taxon>
        <taxon>Pentapetalae</taxon>
        <taxon>rosids</taxon>
        <taxon>fabids</taxon>
        <taxon>Fabales</taxon>
        <taxon>Fabaceae</taxon>
        <taxon>Papilionoideae</taxon>
        <taxon>50 kb inversion clade</taxon>
        <taxon>NPAAA clade</taxon>
        <taxon>Hologalegina</taxon>
        <taxon>IRL clade</taxon>
        <taxon>Trifolieae</taxon>
        <taxon>Trifolium</taxon>
    </lineage>
</organism>
<accession>A0ACB0KK10</accession>
<evidence type="ECO:0000313" key="2">
    <source>
        <dbReference type="Proteomes" id="UP001177021"/>
    </source>
</evidence>
<name>A0ACB0KK10_TRIPR</name>
<dbReference type="Proteomes" id="UP001177021">
    <property type="component" value="Unassembled WGS sequence"/>
</dbReference>